<dbReference type="RefSeq" id="WP_008874513.1">
    <property type="nucleotide sequence ID" value="NZ_CAUM01000067.1"/>
</dbReference>
<dbReference type="Proteomes" id="UP000012062">
    <property type="component" value="Unassembled WGS sequence"/>
</dbReference>
<comment type="caution">
    <text evidence="1">The sequence shown here is derived from an EMBL/GenBank/DDBJ whole genome shotgun (WGS) entry which is preliminary data.</text>
</comment>
<proteinExistence type="predicted"/>
<evidence type="ECO:0000313" key="2">
    <source>
        <dbReference type="Proteomes" id="UP000012062"/>
    </source>
</evidence>
<organism evidence="1 2">
    <name type="scientific">Mesorhizobium metallidurans STM 2683</name>
    <dbReference type="NCBI Taxonomy" id="1297569"/>
    <lineage>
        <taxon>Bacteria</taxon>
        <taxon>Pseudomonadati</taxon>
        <taxon>Pseudomonadota</taxon>
        <taxon>Alphaproteobacteria</taxon>
        <taxon>Hyphomicrobiales</taxon>
        <taxon>Phyllobacteriaceae</taxon>
        <taxon>Mesorhizobium</taxon>
    </lineage>
</organism>
<keyword evidence="2" id="KW-1185">Reference proteome</keyword>
<dbReference type="STRING" id="1297569.MESS2_1590072"/>
<name>M5EN09_9HYPH</name>
<dbReference type="EMBL" id="CAUM01000067">
    <property type="protein sequence ID" value="CCV05565.1"/>
    <property type="molecule type" value="Genomic_DNA"/>
</dbReference>
<evidence type="ECO:0000313" key="1">
    <source>
        <dbReference type="EMBL" id="CCV05565.1"/>
    </source>
</evidence>
<sequence length="298" mass="32991">MALDVEDIAGHPALHRSVRAQSQALLQAYEANPRLASVFATQQRWLMAHVGLALHFRLQANDDRTGLTAARFIDMTCRHSVASRNTADAFIKEMLHYKFVQHLPSRDGRSRPLLPTVATQEAVAGWVMAHLATLDSLDDGRRLAAFAARPDALGELQPLVADGLLSSHPVREPKQTFSLFTWLNNGGVVMDWLMSGVDPDHAGLGQIPTGIVSIAEFANWLKLSRTHLARKLRDAEQLGSIGWLGQRGHSVMWVSNAFHQEYVTAQAVKLAIIDAAFENCSLPERRTQNRFPILDPTL</sequence>
<accession>M5EN09</accession>
<protein>
    <submittedName>
        <fullName evidence="1">Uncharacterized protein</fullName>
    </submittedName>
</protein>
<dbReference type="eggNOG" id="ENOG5033RET">
    <property type="taxonomic scope" value="Bacteria"/>
</dbReference>
<gene>
    <name evidence="1" type="ORF">MESS2_1590072</name>
</gene>
<dbReference type="OrthoDB" id="7875733at2"/>
<reference evidence="1 2" key="1">
    <citation type="submission" date="2013-02" db="EMBL/GenBank/DDBJ databases">
        <authorList>
            <person name="Genoscope - CEA"/>
        </authorList>
    </citation>
    <scope>NUCLEOTIDE SEQUENCE [LARGE SCALE GENOMIC DNA]</scope>
    <source>
        <strain evidence="1 2">STM 2683</strain>
    </source>
</reference>
<dbReference type="AlphaFoldDB" id="M5EN09"/>